<dbReference type="InterPro" id="IPR000182">
    <property type="entry name" value="GNAT_dom"/>
</dbReference>
<evidence type="ECO:0000313" key="2">
    <source>
        <dbReference type="EMBL" id="NEX61030.1"/>
    </source>
</evidence>
<evidence type="ECO:0000313" key="3">
    <source>
        <dbReference type="Proteomes" id="UP000482155"/>
    </source>
</evidence>
<dbReference type="EMBL" id="JAAIVB010000026">
    <property type="protein sequence ID" value="NEX61030.1"/>
    <property type="molecule type" value="Genomic_DNA"/>
</dbReference>
<dbReference type="GO" id="GO:0016747">
    <property type="term" value="F:acyltransferase activity, transferring groups other than amino-acyl groups"/>
    <property type="evidence" value="ECO:0007669"/>
    <property type="project" value="InterPro"/>
</dbReference>
<gene>
    <name evidence="2" type="ORF">G3574_08070</name>
</gene>
<evidence type="ECO:0000259" key="1">
    <source>
        <dbReference type="PROSITE" id="PS51186"/>
    </source>
</evidence>
<comment type="caution">
    <text evidence="2">The sequence shown here is derived from an EMBL/GenBank/DDBJ whole genome shotgun (WGS) entry which is preliminary data.</text>
</comment>
<feature type="domain" description="N-acetyltransferase" evidence="1">
    <location>
        <begin position="9"/>
        <end position="154"/>
    </location>
</feature>
<dbReference type="SUPFAM" id="SSF55729">
    <property type="entry name" value="Acyl-CoA N-acyltransferases (Nat)"/>
    <property type="match status" value="1"/>
</dbReference>
<keyword evidence="3" id="KW-1185">Reference proteome</keyword>
<name>A0A6B3SJX5_9BURK</name>
<keyword evidence="2" id="KW-0808">Transferase</keyword>
<dbReference type="PROSITE" id="PS51186">
    <property type="entry name" value="GNAT"/>
    <property type="match status" value="1"/>
</dbReference>
<dbReference type="InterPro" id="IPR016181">
    <property type="entry name" value="Acyl_CoA_acyltransferase"/>
</dbReference>
<dbReference type="Pfam" id="PF13508">
    <property type="entry name" value="Acetyltransf_7"/>
    <property type="match status" value="1"/>
</dbReference>
<dbReference type="CDD" id="cd04301">
    <property type="entry name" value="NAT_SF"/>
    <property type="match status" value="1"/>
</dbReference>
<protein>
    <submittedName>
        <fullName evidence="2">GNAT family N-acetyltransferase</fullName>
    </submittedName>
</protein>
<sequence length="154" mass="17291">MTCGGAVNVEFSAVRQEDAEDLVRLRIAAMRESLERLGRFDPQRARDRFLSTFSPAHTRHVLADGQRVGFVVIRPDGEDLLLDHLYILPAWQGAGIGSLVLRDVFRQADALGKSVRVGALKGSDSNRFYLRHGFVLVREEEWDNYYIKAAGTMA</sequence>
<reference evidence="2 3" key="1">
    <citation type="submission" date="2020-02" db="EMBL/GenBank/DDBJ databases">
        <authorList>
            <person name="Kim M.K."/>
        </authorList>
    </citation>
    <scope>NUCLEOTIDE SEQUENCE [LARGE SCALE GENOMIC DNA]</scope>
    <source>
        <strain evidence="2 3">17J57-3</strain>
    </source>
</reference>
<proteinExistence type="predicted"/>
<dbReference type="Proteomes" id="UP000482155">
    <property type="component" value="Unassembled WGS sequence"/>
</dbReference>
<dbReference type="Gene3D" id="3.40.630.30">
    <property type="match status" value="1"/>
</dbReference>
<accession>A0A6B3SJX5</accession>
<organism evidence="2 3">
    <name type="scientific">Noviherbaspirillum galbum</name>
    <dbReference type="NCBI Taxonomy" id="2709383"/>
    <lineage>
        <taxon>Bacteria</taxon>
        <taxon>Pseudomonadati</taxon>
        <taxon>Pseudomonadota</taxon>
        <taxon>Betaproteobacteria</taxon>
        <taxon>Burkholderiales</taxon>
        <taxon>Oxalobacteraceae</taxon>
        <taxon>Noviherbaspirillum</taxon>
    </lineage>
</organism>
<dbReference type="AlphaFoldDB" id="A0A6B3SJX5"/>